<sequence length="452" mass="49826">MEAVTKEPAVVSLKLFVDEKKKLVMAAEANKDFVDILFSFLTLPMGTIIRLLTSAKDKTTSAVTVGCMNKIYEGVQNLSSEYWHSEHSKNMLLNPRNPLANYCKKLKINIDDSGSEFIYGCDCPGCQYYSMYRNVRCICGRGKTTCKKQQTVDSSSCSQEGAFLKGGIEFIISDDLQVWPASPAVLAQLIPDLGSGDCSRIREMRVQVCKAQVISLLACALVSKSPLSDVFLGKRPVATPRKRLKRGTTPPSSQAANELSVPLLKLKVTCVKSTKAILFGEATDEFFDFICSFLTIPMGSIIDVLEDSSGIKCMDNLYTSVEDLDQKWFRSKEKCGLLDPCIARDHNCETQPIRYITSISRDRYLINPRGSYNFAVEPSVFLVPDYLALKALSAASSFLLLKELEVPFSQTEVQYVSVGNKEALSLLKAALTSPSSALTIGLGPFLKKQKPA</sequence>
<evidence type="ECO:0000313" key="2">
    <source>
        <dbReference type="Proteomes" id="UP001152523"/>
    </source>
</evidence>
<gene>
    <name evidence="1" type="ORF">CEPIT_LOCUS44006</name>
</gene>
<reference evidence="1" key="1">
    <citation type="submission" date="2022-07" db="EMBL/GenBank/DDBJ databases">
        <authorList>
            <person name="Macas J."/>
            <person name="Novak P."/>
            <person name="Neumann P."/>
        </authorList>
    </citation>
    <scope>NUCLEOTIDE SEQUENCE</scope>
</reference>
<proteinExistence type="predicted"/>
<evidence type="ECO:0008006" key="3">
    <source>
        <dbReference type="Google" id="ProtNLM"/>
    </source>
</evidence>
<dbReference type="PANTHER" id="PTHR33103:SF85">
    <property type="entry name" value="DUF674 FAMILY PROTEIN"/>
    <property type="match status" value="1"/>
</dbReference>
<name>A0AAV0GIK4_9ASTE</name>
<evidence type="ECO:0000313" key="1">
    <source>
        <dbReference type="EMBL" id="CAH9147799.1"/>
    </source>
</evidence>
<dbReference type="InterPro" id="IPR007750">
    <property type="entry name" value="DUF674"/>
</dbReference>
<dbReference type="Pfam" id="PF05056">
    <property type="entry name" value="DUF674"/>
    <property type="match status" value="1"/>
</dbReference>
<dbReference type="EMBL" id="CAMAPF010001139">
    <property type="protein sequence ID" value="CAH9147799.1"/>
    <property type="molecule type" value="Genomic_DNA"/>
</dbReference>
<dbReference type="AlphaFoldDB" id="A0AAV0GIK4"/>
<dbReference type="Proteomes" id="UP001152523">
    <property type="component" value="Unassembled WGS sequence"/>
</dbReference>
<comment type="caution">
    <text evidence="1">The sequence shown here is derived from an EMBL/GenBank/DDBJ whole genome shotgun (WGS) entry which is preliminary data.</text>
</comment>
<keyword evidence="2" id="KW-1185">Reference proteome</keyword>
<dbReference type="PANTHER" id="PTHR33103">
    <property type="entry name" value="OS01G0153900 PROTEIN"/>
    <property type="match status" value="1"/>
</dbReference>
<organism evidence="1 2">
    <name type="scientific">Cuscuta epithymum</name>
    <dbReference type="NCBI Taxonomy" id="186058"/>
    <lineage>
        <taxon>Eukaryota</taxon>
        <taxon>Viridiplantae</taxon>
        <taxon>Streptophyta</taxon>
        <taxon>Embryophyta</taxon>
        <taxon>Tracheophyta</taxon>
        <taxon>Spermatophyta</taxon>
        <taxon>Magnoliopsida</taxon>
        <taxon>eudicotyledons</taxon>
        <taxon>Gunneridae</taxon>
        <taxon>Pentapetalae</taxon>
        <taxon>asterids</taxon>
        <taxon>lamiids</taxon>
        <taxon>Solanales</taxon>
        <taxon>Convolvulaceae</taxon>
        <taxon>Cuscuteae</taxon>
        <taxon>Cuscuta</taxon>
        <taxon>Cuscuta subgen. Cuscuta</taxon>
    </lineage>
</organism>
<accession>A0AAV0GIK4</accession>
<protein>
    <recommendedName>
        <fullName evidence="3">DUF674 family protein</fullName>
    </recommendedName>
</protein>